<keyword evidence="3" id="KW-1185">Reference proteome</keyword>
<dbReference type="InterPro" id="IPR056920">
    <property type="entry name" value="PRTase-CE"/>
</dbReference>
<evidence type="ECO:0000259" key="1">
    <source>
        <dbReference type="Pfam" id="PF24390"/>
    </source>
</evidence>
<gene>
    <name evidence="2" type="ORF">GPA26_06770</name>
</gene>
<organism evidence="2 3">
    <name type="scientific">Aromatoleum petrolei</name>
    <dbReference type="NCBI Taxonomy" id="76116"/>
    <lineage>
        <taxon>Bacteria</taxon>
        <taxon>Pseudomonadati</taxon>
        <taxon>Pseudomonadota</taxon>
        <taxon>Betaproteobacteria</taxon>
        <taxon>Rhodocyclales</taxon>
        <taxon>Rhodocyclaceae</taxon>
        <taxon>Aromatoleum</taxon>
    </lineage>
</organism>
<reference evidence="2 3" key="1">
    <citation type="submission" date="2019-12" db="EMBL/GenBank/DDBJ databases">
        <title>Comparative genomics gives insights into the taxonomy of the Azoarcus-Aromatoleum group and reveals separate origins of nif in the plant-associated Azoarcus and non-plant-associated Aromatoleum sub-groups.</title>
        <authorList>
            <person name="Lafos M."/>
            <person name="Maluk M."/>
            <person name="Batista M."/>
            <person name="Junghare M."/>
            <person name="Carmona M."/>
            <person name="Faoro H."/>
            <person name="Cruz L.M."/>
            <person name="Battistoni F."/>
            <person name="De Souza E."/>
            <person name="Pedrosa F."/>
            <person name="Chen W.-M."/>
            <person name="Poole P.S."/>
            <person name="Dixon R.A."/>
            <person name="James E.K."/>
        </authorList>
    </citation>
    <scope>NUCLEOTIDE SEQUENCE [LARGE SCALE GENOMIC DNA]</scope>
    <source>
        <strain evidence="2 3">ToN1</strain>
    </source>
</reference>
<evidence type="ECO:0000313" key="2">
    <source>
        <dbReference type="EMBL" id="NMF88183.1"/>
    </source>
</evidence>
<evidence type="ECO:0000313" key="3">
    <source>
        <dbReference type="Proteomes" id="UP000652074"/>
    </source>
</evidence>
<proteinExistence type="predicted"/>
<sequence length="368" mass="42220">MRDQNAAKMLAKVMGWEDLEAVPQVLPTLQLLADFKYDHYQRFGPGRRFIESLALWLHQFEPQDRSTALRLVLDHLVFISDAELSHLVRTAYRDWIVQERMRLVSEEHEIPSFKVQEIARHRRFEQLRLTSLYLGLSDGARTNELRRASDGEIGNEQIWQAYELGDEKAGDMLDELAASLQKAGFPSDAPHFNLIWLLDDFSGSGNTYIRYDGASRRFKGKLPKIYQRLHQRGMVDPSHYEVFLMLYTATRQAIDHIEYWSERFTTDHGFKPLQVRILCPIESEVSLSRSSDTELQALLANPAYCNNSVVDKNFLVGGTDDAGLGFAGCALPVVLGHNTPNNSVFLLWGPEQFKPHGLFPRVSRHREF</sequence>
<dbReference type="RefSeq" id="WP_169205612.1">
    <property type="nucleotide sequence ID" value="NZ_CP059560.1"/>
</dbReference>
<dbReference type="Proteomes" id="UP000652074">
    <property type="component" value="Unassembled WGS sequence"/>
</dbReference>
<protein>
    <recommendedName>
        <fullName evidence="1">PRTase-CE domain-containing protein</fullName>
    </recommendedName>
</protein>
<dbReference type="Pfam" id="PF24390">
    <property type="entry name" value="PRTase-CE"/>
    <property type="match status" value="1"/>
</dbReference>
<dbReference type="EMBL" id="WTVR01000010">
    <property type="protein sequence ID" value="NMF88183.1"/>
    <property type="molecule type" value="Genomic_DNA"/>
</dbReference>
<feature type="domain" description="PRTase-CE" evidence="1">
    <location>
        <begin position="56"/>
        <end position="361"/>
    </location>
</feature>
<name>A0ABX1MNI5_9RHOO</name>
<comment type="caution">
    <text evidence="2">The sequence shown here is derived from an EMBL/GenBank/DDBJ whole genome shotgun (WGS) entry which is preliminary data.</text>
</comment>
<accession>A0ABX1MNI5</accession>